<name>A0A1N7RWL2_9BURK</name>
<reference evidence="10" key="1">
    <citation type="submission" date="2016-12" db="EMBL/GenBank/DDBJ databases">
        <authorList>
            <person name="Moulin L."/>
        </authorList>
    </citation>
    <scope>NUCLEOTIDE SEQUENCE [LARGE SCALE GENOMIC DNA]</scope>
    <source>
        <strain evidence="10">STM 7183</strain>
    </source>
</reference>
<dbReference type="Proteomes" id="UP000195569">
    <property type="component" value="Unassembled WGS sequence"/>
</dbReference>
<dbReference type="PROSITE" id="PS50928">
    <property type="entry name" value="ABC_TM1"/>
    <property type="match status" value="1"/>
</dbReference>
<organism evidence="10 11">
    <name type="scientific">Paraburkholderia piptadeniae</name>
    <dbReference type="NCBI Taxonomy" id="1701573"/>
    <lineage>
        <taxon>Bacteria</taxon>
        <taxon>Pseudomonadati</taxon>
        <taxon>Pseudomonadota</taxon>
        <taxon>Betaproteobacteria</taxon>
        <taxon>Burkholderiales</taxon>
        <taxon>Burkholderiaceae</taxon>
        <taxon>Paraburkholderia</taxon>
    </lineage>
</organism>
<evidence type="ECO:0000256" key="3">
    <source>
        <dbReference type="ARBA" id="ARBA00022448"/>
    </source>
</evidence>
<comment type="subcellular location">
    <subcellularLocation>
        <location evidence="1">Cell inner membrane</location>
        <topology evidence="1">Multi-pass membrane protein</topology>
    </subcellularLocation>
    <subcellularLocation>
        <location evidence="8">Cell membrane</location>
        <topology evidence="8">Multi-pass membrane protein</topology>
    </subcellularLocation>
</comment>
<evidence type="ECO:0000256" key="8">
    <source>
        <dbReference type="RuleBase" id="RU363032"/>
    </source>
</evidence>
<dbReference type="CDD" id="cd06261">
    <property type="entry name" value="TM_PBP2"/>
    <property type="match status" value="1"/>
</dbReference>
<keyword evidence="7 8" id="KW-0472">Membrane</keyword>
<feature type="transmembrane region" description="Helical" evidence="8">
    <location>
        <begin position="25"/>
        <end position="49"/>
    </location>
</feature>
<dbReference type="EMBL" id="CYGY02000023">
    <property type="protein sequence ID" value="SIT39463.1"/>
    <property type="molecule type" value="Genomic_DNA"/>
</dbReference>
<evidence type="ECO:0000313" key="11">
    <source>
        <dbReference type="Proteomes" id="UP000195569"/>
    </source>
</evidence>
<dbReference type="Gene3D" id="1.10.3720.10">
    <property type="entry name" value="MetI-like"/>
    <property type="match status" value="1"/>
</dbReference>
<dbReference type="NCBIfam" id="TIGR01726">
    <property type="entry name" value="HEQRo_perm_3TM"/>
    <property type="match status" value="1"/>
</dbReference>
<proteinExistence type="inferred from homology"/>
<keyword evidence="11" id="KW-1185">Reference proteome</keyword>
<dbReference type="PANTHER" id="PTHR30614:SF21">
    <property type="entry name" value="AMINO ACID ABC TRANSPORTER PERMEASE"/>
    <property type="match status" value="1"/>
</dbReference>
<dbReference type="InterPro" id="IPR035906">
    <property type="entry name" value="MetI-like_sf"/>
</dbReference>
<evidence type="ECO:0000256" key="4">
    <source>
        <dbReference type="ARBA" id="ARBA00022475"/>
    </source>
</evidence>
<dbReference type="RefSeq" id="WP_087734017.1">
    <property type="nucleotide sequence ID" value="NZ_CYGY02000023.1"/>
</dbReference>
<dbReference type="InterPro" id="IPR043429">
    <property type="entry name" value="ArtM/GltK/GlnP/TcyL/YhdX-like"/>
</dbReference>
<dbReference type="GO" id="GO:0043190">
    <property type="term" value="C:ATP-binding cassette (ABC) transporter complex"/>
    <property type="evidence" value="ECO:0007669"/>
    <property type="project" value="InterPro"/>
</dbReference>
<dbReference type="PANTHER" id="PTHR30614">
    <property type="entry name" value="MEMBRANE COMPONENT OF AMINO ACID ABC TRANSPORTER"/>
    <property type="match status" value="1"/>
</dbReference>
<dbReference type="GO" id="GO:0022857">
    <property type="term" value="F:transmembrane transporter activity"/>
    <property type="evidence" value="ECO:0007669"/>
    <property type="project" value="InterPro"/>
</dbReference>
<dbReference type="SUPFAM" id="SSF161098">
    <property type="entry name" value="MetI-like"/>
    <property type="match status" value="1"/>
</dbReference>
<comment type="similarity">
    <text evidence="2">Belongs to the binding-protein-dependent transport system permease family. HisMQ subfamily.</text>
</comment>
<keyword evidence="5 8" id="KW-0812">Transmembrane</keyword>
<dbReference type="AlphaFoldDB" id="A0A1N7RWL2"/>
<evidence type="ECO:0000256" key="5">
    <source>
        <dbReference type="ARBA" id="ARBA00022692"/>
    </source>
</evidence>
<evidence type="ECO:0000313" key="10">
    <source>
        <dbReference type="EMBL" id="SIT39463.1"/>
    </source>
</evidence>
<feature type="domain" description="ABC transmembrane type-1" evidence="9">
    <location>
        <begin position="25"/>
        <end position="215"/>
    </location>
</feature>
<evidence type="ECO:0000256" key="6">
    <source>
        <dbReference type="ARBA" id="ARBA00022989"/>
    </source>
</evidence>
<protein>
    <submittedName>
        <fullName evidence="10">Amino acid ABC transporter transmembrane protein</fullName>
    </submittedName>
</protein>
<evidence type="ECO:0000256" key="7">
    <source>
        <dbReference type="ARBA" id="ARBA00023136"/>
    </source>
</evidence>
<dbReference type="GO" id="GO:0006865">
    <property type="term" value="P:amino acid transport"/>
    <property type="evidence" value="ECO:0007669"/>
    <property type="project" value="TreeGrafter"/>
</dbReference>
<dbReference type="InterPro" id="IPR010065">
    <property type="entry name" value="AA_ABC_transptr_permease_3TM"/>
</dbReference>
<evidence type="ECO:0000256" key="2">
    <source>
        <dbReference type="ARBA" id="ARBA00010072"/>
    </source>
</evidence>
<accession>A0A1N7RWL2</accession>
<keyword evidence="4" id="KW-1003">Cell membrane</keyword>
<evidence type="ECO:0000256" key="1">
    <source>
        <dbReference type="ARBA" id="ARBA00004429"/>
    </source>
</evidence>
<feature type="transmembrane region" description="Helical" evidence="8">
    <location>
        <begin position="70"/>
        <end position="92"/>
    </location>
</feature>
<dbReference type="OrthoDB" id="9809799at2"/>
<keyword evidence="6 8" id="KW-1133">Transmembrane helix</keyword>
<dbReference type="Pfam" id="PF00528">
    <property type="entry name" value="BPD_transp_1"/>
    <property type="match status" value="1"/>
</dbReference>
<sequence>MFEIIRDNWLLILIGSYPSGPLGGVAATLILSVIGIGLAFPLSILLALAQLSPFDWIRRPAIAIKYLVRSIPLVMLIFGAYFVIPVLVGHQVTGFTTMVWTLVIFEAVYLAEIVRAGIDALPKGQTEAAAALGMSYWMRVRVVILPQALYNMLPSMVGQFVTAIKDTSLGYVIGVQELTYAANQVNNNTLTKPFEVFFLLSLVYFVICFAFTQLARHLEAQVSKKRTAARTDIVLEAEGVTPVVSSLSR</sequence>
<dbReference type="InterPro" id="IPR000515">
    <property type="entry name" value="MetI-like"/>
</dbReference>
<gene>
    <name evidence="10" type="ORF">BN2476_230012</name>
</gene>
<feature type="transmembrane region" description="Helical" evidence="8">
    <location>
        <begin position="98"/>
        <end position="118"/>
    </location>
</feature>
<feature type="transmembrane region" description="Helical" evidence="8">
    <location>
        <begin position="196"/>
        <end position="215"/>
    </location>
</feature>
<evidence type="ECO:0000259" key="9">
    <source>
        <dbReference type="PROSITE" id="PS50928"/>
    </source>
</evidence>
<comment type="caution">
    <text evidence="10">The sequence shown here is derived from an EMBL/GenBank/DDBJ whole genome shotgun (WGS) entry which is preliminary data.</text>
</comment>
<keyword evidence="3 8" id="KW-0813">Transport</keyword>